<evidence type="ECO:0000259" key="3">
    <source>
        <dbReference type="Pfam" id="PF13539"/>
    </source>
</evidence>
<dbReference type="InterPro" id="IPR009045">
    <property type="entry name" value="Zn_M74/Hedgehog-like"/>
</dbReference>
<reference evidence="5 6" key="1">
    <citation type="submission" date="2024-01" db="EMBL/GenBank/DDBJ databases">
        <title>Genome insights into Plantactinospora sonchi sp. nov.</title>
        <authorList>
            <person name="Wang L."/>
        </authorList>
    </citation>
    <scope>NUCLEOTIDE SEQUENCE [LARGE SCALE GENOMIC DNA]</scope>
    <source>
        <strain evidence="5 6">NEAU-QY2</strain>
    </source>
</reference>
<evidence type="ECO:0000256" key="1">
    <source>
        <dbReference type="SAM" id="MobiDB-lite"/>
    </source>
</evidence>
<name>A0ABU7S0H6_9ACTN</name>
<dbReference type="Gene3D" id="3.30.1380.10">
    <property type="match status" value="1"/>
</dbReference>
<comment type="caution">
    <text evidence="5">The sequence shown here is derived from an EMBL/GenBank/DDBJ whole genome shotgun (WGS) entry which is preliminary data.</text>
</comment>
<dbReference type="Pfam" id="PF13539">
    <property type="entry name" value="Peptidase_M15_4"/>
    <property type="match status" value="1"/>
</dbReference>
<feature type="region of interest" description="Disordered" evidence="1">
    <location>
        <begin position="38"/>
        <end position="59"/>
    </location>
</feature>
<accession>A0ABU7S0H6</accession>
<dbReference type="PROSITE" id="PS51257">
    <property type="entry name" value="PROKAR_LIPOPROTEIN"/>
    <property type="match status" value="1"/>
</dbReference>
<dbReference type="EMBL" id="JAZGQK010000016">
    <property type="protein sequence ID" value="MEE6260592.1"/>
    <property type="molecule type" value="Genomic_DNA"/>
</dbReference>
<sequence>MRRLRPLPAIRRRWSYCALLTLLLPGLALAGCGAGSGTGRDGTVSAGSPASPGPGRNGTTATTLEPAFVSEITPVTAADLGQSWRPGCPVGPDQLRRVRLSYRDFDDQPQVGTIVVHESVVADVITIFRTLYRAHFPIRRIQPVDTYGGSDDRSMADDNTSGFNCRQAVSTGPAKWSVHAYGAAIDVNPVENPYLIDGRVLPPAGTAYTDRADDRPGMAVPGGTLVEAFAAVGWHWGGEFRSPDHQHFSQHGG</sequence>
<dbReference type="EMBL" id="JAZGQK010000025">
    <property type="protein sequence ID" value="MEE6262056.1"/>
    <property type="molecule type" value="Genomic_DNA"/>
</dbReference>
<feature type="chain" id="PRO_5045032725" evidence="2">
    <location>
        <begin position="31"/>
        <end position="253"/>
    </location>
</feature>
<evidence type="ECO:0000256" key="2">
    <source>
        <dbReference type="SAM" id="SignalP"/>
    </source>
</evidence>
<feature type="signal peptide" evidence="2">
    <location>
        <begin position="1"/>
        <end position="30"/>
    </location>
</feature>
<evidence type="ECO:0000313" key="6">
    <source>
        <dbReference type="Proteomes" id="UP001332243"/>
    </source>
</evidence>
<proteinExistence type="predicted"/>
<dbReference type="InterPro" id="IPR039561">
    <property type="entry name" value="Peptidase_M15C"/>
</dbReference>
<dbReference type="RefSeq" id="WP_331215705.1">
    <property type="nucleotide sequence ID" value="NZ_JAZGQK010000016.1"/>
</dbReference>
<evidence type="ECO:0000313" key="4">
    <source>
        <dbReference type="EMBL" id="MEE6260592.1"/>
    </source>
</evidence>
<gene>
    <name evidence="4" type="ORF">V1633_19075</name>
    <name evidence="5" type="ORF">V1633_26580</name>
</gene>
<evidence type="ECO:0000313" key="5">
    <source>
        <dbReference type="EMBL" id="MEE6262056.1"/>
    </source>
</evidence>
<keyword evidence="6" id="KW-1185">Reference proteome</keyword>
<organism evidence="5 6">
    <name type="scientific">Plantactinospora sonchi</name>
    <dbReference type="NCBI Taxonomy" id="1544735"/>
    <lineage>
        <taxon>Bacteria</taxon>
        <taxon>Bacillati</taxon>
        <taxon>Actinomycetota</taxon>
        <taxon>Actinomycetes</taxon>
        <taxon>Micromonosporales</taxon>
        <taxon>Micromonosporaceae</taxon>
        <taxon>Plantactinospora</taxon>
    </lineage>
</organism>
<protein>
    <submittedName>
        <fullName evidence="5">M15 family metallopeptidase</fullName>
    </submittedName>
</protein>
<feature type="domain" description="Peptidase M15C" evidence="3">
    <location>
        <begin position="172"/>
        <end position="249"/>
    </location>
</feature>
<dbReference type="SUPFAM" id="SSF55166">
    <property type="entry name" value="Hedgehog/DD-peptidase"/>
    <property type="match status" value="1"/>
</dbReference>
<dbReference type="Proteomes" id="UP001332243">
    <property type="component" value="Unassembled WGS sequence"/>
</dbReference>
<keyword evidence="2" id="KW-0732">Signal</keyword>